<evidence type="ECO:0000256" key="1">
    <source>
        <dbReference type="ARBA" id="ARBA00022729"/>
    </source>
</evidence>
<reference evidence="6 7" key="1">
    <citation type="submission" date="2020-02" db="EMBL/GenBank/DDBJ databases">
        <title>Flavobacterium sp. genome.</title>
        <authorList>
            <person name="Jung H.S."/>
            <person name="Baek J.H."/>
            <person name="Jeon C.O."/>
        </authorList>
    </citation>
    <scope>NUCLEOTIDE SEQUENCE [LARGE SCALE GENOMIC DNA]</scope>
    <source>
        <strain evidence="6 7">SE-s27</strain>
    </source>
</reference>
<dbReference type="PROSITE" id="PS51257">
    <property type="entry name" value="PROKAR_LIPOPROTEIN"/>
    <property type="match status" value="1"/>
</dbReference>
<keyword evidence="1 3" id="KW-0732">Signal</keyword>
<protein>
    <submittedName>
        <fullName evidence="6">T9SS type A sorting domain-containing protein</fullName>
    </submittedName>
</protein>
<feature type="compositionally biased region" description="Polar residues" evidence="2">
    <location>
        <begin position="762"/>
        <end position="782"/>
    </location>
</feature>
<evidence type="ECO:0000259" key="4">
    <source>
        <dbReference type="Pfam" id="PF18962"/>
    </source>
</evidence>
<dbReference type="RefSeq" id="WP_169524741.1">
    <property type="nucleotide sequence ID" value="NZ_JAAMPT010000209.1"/>
</dbReference>
<feature type="region of interest" description="Disordered" evidence="2">
    <location>
        <begin position="184"/>
        <end position="212"/>
    </location>
</feature>
<feature type="region of interest" description="Disordered" evidence="2">
    <location>
        <begin position="760"/>
        <end position="788"/>
    </location>
</feature>
<dbReference type="Gene3D" id="2.60.40.1220">
    <property type="match status" value="2"/>
</dbReference>
<dbReference type="Pfam" id="PF19081">
    <property type="entry name" value="Ig_7"/>
    <property type="match status" value="1"/>
</dbReference>
<accession>A0ABX1QXY3</accession>
<evidence type="ECO:0000256" key="2">
    <source>
        <dbReference type="SAM" id="MobiDB-lite"/>
    </source>
</evidence>
<evidence type="ECO:0000313" key="6">
    <source>
        <dbReference type="EMBL" id="NMH26039.1"/>
    </source>
</evidence>
<evidence type="ECO:0000256" key="3">
    <source>
        <dbReference type="SAM" id="SignalP"/>
    </source>
</evidence>
<gene>
    <name evidence="6" type="ORF">G6042_12260</name>
</gene>
<feature type="domain" description="Secretion system C-terminal sorting" evidence="4">
    <location>
        <begin position="1521"/>
        <end position="1592"/>
    </location>
</feature>
<keyword evidence="7" id="KW-1185">Reference proteome</keyword>
<feature type="domain" description="Ig-like" evidence="5">
    <location>
        <begin position="974"/>
        <end position="1042"/>
    </location>
</feature>
<feature type="chain" id="PRO_5045578957" evidence="3">
    <location>
        <begin position="19"/>
        <end position="1595"/>
    </location>
</feature>
<dbReference type="InterPro" id="IPR021655">
    <property type="entry name" value="Put_metal-bd"/>
</dbReference>
<comment type="caution">
    <text evidence="6">The sequence shown here is derived from an EMBL/GenBank/DDBJ whole genome shotgun (WGS) entry which is preliminary data.</text>
</comment>
<feature type="signal peptide" evidence="3">
    <location>
        <begin position="1"/>
        <end position="18"/>
    </location>
</feature>
<dbReference type="Pfam" id="PF11617">
    <property type="entry name" value="Cu-binding_MopE"/>
    <property type="match status" value="3"/>
</dbReference>
<dbReference type="InterPro" id="IPR026444">
    <property type="entry name" value="Secre_tail"/>
</dbReference>
<sequence length="1595" mass="161405">MKLKLSLLIWLTSLSCLWSQEQFIFNYTGSEQIWTVPAGASNISITTYGARGSSGTTIYPTKNSGGQAGLGNRVTGNWNFLNPGDVIYIYVGGEANKDIGGYNGGGNGHSFQWPGIIIPPLWYYSGGGGGATDIRFPTNAITDRKQVSGGGGGGGGAGSLIYENYQPNALNFINGSGGNGGGNFSLNGNSLDGQNGETTTDTSTNLTSPGATGGTTTSVGLYANGCSGYIGSNGTPHINELGGDGGFGSITPYNNQPHGGGGGGGYFGGNGGGGGSIGNSNCLGNAMGAGGGGSAGTNWFNGATPGDYQNGINNSNGYVVITYYLDNQNYTYYADADSDGYGNFAITQISNTGTPAGYVANSIDCNDNNANIHPNATEICGNGIDDNCDGVIDENCATPPPTAVSPQTLCAGSTINDLVVNGLNLKWYINETGGSNIMTTTDGIDFVNGFYLPGGTPPQTAFPSYLVSGIIYVSQTIGGIESTRIPIQVNIPPPNIIPAFTPIAPICEGGFIGSLPTTSNNGITGVWHPTTTNNIITTTYTFTPNPGQCAKQTTLTINVNPTITYYADADNDSYGDPTVTQTSCIGAPAGYVGNNLDTNDTDSNIHPGVEINNLVTFSYTGAVQTWIVPPGATNVRVTTYGAQGAAGKSKIGSQCIGGLAGLGNRVSGNWNFVNPGDILYIYVGSKAIDHQGGYNGGGSVNGINGIWSGGGGGATDVRFPTNSILDRKQVAGGGGGGGASGGHWINYDFTSGNGGNGGGNNTLYGNSLDGQNGQDATDTNGQVAPGALGGTPTSFGIAGDGCMGFKGTNGETNNWYIGGSGGNGVNSLGKPDGGAGGGGYTGGTGGGGGSTGNSNCLGNAIGGGGGGSAGTNWFNGATPTDFQNGINYGNGYVIITYDLNNSTITYYADADTDGYGNINATIQSSTGAPTGYVTNSTDCNDNNASINPFATEICNNGIDDNCNGLIDENCVNIPSAQPQTFCQDATVSSLVATGTNLKWYDVAAGGIPLFPGTLLQTGTYYVSQTIAGIESQRNPVAITINPATIIPSFTQVPPICIGNNLNNLPTTSTNGITGIWSPAINNTITTTYTFTPNEMQCALPTTMTIHVNPVIRYYNDADGDGFGDQTIAGMSCTGIPNGYVGNNLDLDDLNASINPCGTSNTLVFDYTGYQQIWVVPPGATNVSITAYGAQGANGLTKVPTINSPGIGGSGNRVSGNWNSLTSGEVLHIFVGGQAYQNTGGYNGGGNGYITVGSVNTNYSGGGGGASDIRFPSNSLSDRKQVAGGGGGGGNAGGHFNNNFDFTGGNGGNGGGNYAIYGNSLDGQNGQSTTEISTGLISLGATAGTSTSIGIKGNGCSIYLGDNGQPYSSNNGGNGGRGITAGFALPSGGGGGGGYIGGNGGGGGSGGNSTCNGSAVGAGGGGSAGTNWFNGADATNFQNGVNQGNGKVVINYDIISQNATYYADADGDGFGNASNSVASCSGTIPTGYVVDNTDCDDTNMAIHDCGLNISDFNNNNFQITAYPNPFDDGFLLKLNSNSSSNLSIKVYDILGRKIESKAISVLELEKTNIGQNYPNGVYNIIIQQDENIKMLKMIKK</sequence>
<dbReference type="InterPro" id="IPR044023">
    <property type="entry name" value="Ig_7"/>
</dbReference>
<proteinExistence type="predicted"/>
<dbReference type="EMBL" id="JAAMPT010000209">
    <property type="protein sequence ID" value="NMH26039.1"/>
    <property type="molecule type" value="Genomic_DNA"/>
</dbReference>
<evidence type="ECO:0000259" key="5">
    <source>
        <dbReference type="Pfam" id="PF19081"/>
    </source>
</evidence>
<evidence type="ECO:0000313" key="7">
    <source>
        <dbReference type="Proteomes" id="UP000767947"/>
    </source>
</evidence>
<dbReference type="Pfam" id="PF18962">
    <property type="entry name" value="Por_Secre_tail"/>
    <property type="match status" value="1"/>
</dbReference>
<dbReference type="Proteomes" id="UP000767947">
    <property type="component" value="Unassembled WGS sequence"/>
</dbReference>
<feature type="compositionally biased region" description="Low complexity" evidence="2">
    <location>
        <begin position="198"/>
        <end position="212"/>
    </location>
</feature>
<name>A0ABX1QXY3_9FLAO</name>
<dbReference type="InterPro" id="IPR014755">
    <property type="entry name" value="Cu-Rt/internalin_Ig-like"/>
</dbReference>
<dbReference type="NCBIfam" id="TIGR04183">
    <property type="entry name" value="Por_Secre_tail"/>
    <property type="match status" value="1"/>
</dbReference>
<organism evidence="6 7">
    <name type="scientific">Flavobacterium solisilvae</name>
    <dbReference type="NCBI Taxonomy" id="1852019"/>
    <lineage>
        <taxon>Bacteria</taxon>
        <taxon>Pseudomonadati</taxon>
        <taxon>Bacteroidota</taxon>
        <taxon>Flavobacteriia</taxon>
        <taxon>Flavobacteriales</taxon>
        <taxon>Flavobacteriaceae</taxon>
        <taxon>Flavobacterium</taxon>
    </lineage>
</organism>